<evidence type="ECO:0000313" key="3">
    <source>
        <dbReference type="Proteomes" id="UP000000535"/>
    </source>
</evidence>
<organism evidence="2 3">
    <name type="scientific">Neisseria gonorrhoeae (strain ATCC 700825 / FA 1090)</name>
    <dbReference type="NCBI Taxonomy" id="242231"/>
    <lineage>
        <taxon>Bacteria</taxon>
        <taxon>Pseudomonadati</taxon>
        <taxon>Pseudomonadota</taxon>
        <taxon>Betaproteobacteria</taxon>
        <taxon>Neisseriales</taxon>
        <taxon>Neisseriaceae</taxon>
        <taxon>Neisseria</taxon>
    </lineage>
</organism>
<gene>
    <name evidence="2" type="ORF">NGO_09365</name>
</gene>
<protein>
    <submittedName>
        <fullName evidence="2">Uncharacterized protein</fullName>
    </submittedName>
</protein>
<keyword evidence="1" id="KW-0812">Transmembrane</keyword>
<proteinExistence type="predicted"/>
<dbReference type="EMBL" id="AE004969">
    <property type="protein sequence ID" value="AKO63768.1"/>
    <property type="molecule type" value="Genomic_DNA"/>
</dbReference>
<reference evidence="3" key="1">
    <citation type="submission" date="2003-03" db="EMBL/GenBank/DDBJ databases">
        <title>The complete genome sequence of Neisseria gonorrhoeae.</title>
        <authorList>
            <person name="Lewis L.A."/>
            <person name="Gillaspy A.F."/>
            <person name="McLaughlin R.E."/>
            <person name="Gipson M."/>
            <person name="Ducey T.F."/>
            <person name="Ownbey T."/>
            <person name="Hartman K."/>
            <person name="Nydick C."/>
            <person name="Carson M.B."/>
            <person name="Vaughn J."/>
            <person name="Thomson C."/>
            <person name="Song L."/>
            <person name="Lin S."/>
            <person name="Yuan X."/>
            <person name="Najar F."/>
            <person name="Zhan M."/>
            <person name="Ren Q."/>
            <person name="Zhu H."/>
            <person name="Qi S."/>
            <person name="Kenton S.M."/>
            <person name="Lai H."/>
            <person name="White J.D."/>
            <person name="Clifton S."/>
            <person name="Roe B.A."/>
            <person name="Dyer D.W."/>
        </authorList>
    </citation>
    <scope>NUCLEOTIDE SEQUENCE [LARGE SCALE GENOMIC DNA]</scope>
    <source>
        <strain evidence="3">ATCC 700825 / FA 1090</strain>
    </source>
</reference>
<dbReference type="AlphaFoldDB" id="A0A0H4IWG0"/>
<feature type="transmembrane region" description="Helical" evidence="1">
    <location>
        <begin position="35"/>
        <end position="56"/>
    </location>
</feature>
<evidence type="ECO:0000313" key="2">
    <source>
        <dbReference type="EMBL" id="AKO63768.1"/>
    </source>
</evidence>
<keyword evidence="1" id="KW-1133">Transmembrane helix</keyword>
<dbReference type="KEGG" id="ngo:NGO_09365"/>
<keyword evidence="3" id="KW-1185">Reference proteome</keyword>
<evidence type="ECO:0000256" key="1">
    <source>
        <dbReference type="SAM" id="Phobius"/>
    </source>
</evidence>
<sequence>MGYEKGDVEAAGEKAQVQQDVAWGFEGGFDCFSEALSVCGLGVLGVGGVVAAVVAAGKPP</sequence>
<keyword evidence="1" id="KW-0472">Membrane</keyword>
<name>A0A0H4IWG0_NEIG1</name>
<accession>A0A0H4IWG0</accession>
<dbReference type="Proteomes" id="UP000000535">
    <property type="component" value="Chromosome"/>
</dbReference>